<proteinExistence type="predicted"/>
<dbReference type="EMBL" id="CASHSV030000024">
    <property type="protein sequence ID" value="CAJ2640199.1"/>
    <property type="molecule type" value="Genomic_DNA"/>
</dbReference>
<sequence>MPKKYQITIHRKRLQEAAAFINQVKVVFKDNNEKYSEFIQVMMDFKNKKTDTLGVFEMVIKVFKGHTDLLLEFNSFMPAGSLLSKQASLVPLYHDHKQVHQLVIKDAFLNKVKLVFQDNMEIYFKFLQVINDHKAQGIDIRGVVAIVKELFKGHKNLILGFNAFLPKEYKIKLITFKLHGHNKTGKRVKKVAENGELPWDVLDIISKTLDIDDHFEFACVCKNWRAFHKMYWRSAFEEPLVVHKSSYVNKSYSFTSISNQKDYQSNMINYYWHFAYSGSSSGYLIMTGNNNSFMLINPFTRRKKFACLSISKC</sequence>
<organism evidence="1 2">
    <name type="scientific">Trifolium pratense</name>
    <name type="common">Red clover</name>
    <dbReference type="NCBI Taxonomy" id="57577"/>
    <lineage>
        <taxon>Eukaryota</taxon>
        <taxon>Viridiplantae</taxon>
        <taxon>Streptophyta</taxon>
        <taxon>Embryophyta</taxon>
        <taxon>Tracheophyta</taxon>
        <taxon>Spermatophyta</taxon>
        <taxon>Magnoliopsida</taxon>
        <taxon>eudicotyledons</taxon>
        <taxon>Gunneridae</taxon>
        <taxon>Pentapetalae</taxon>
        <taxon>rosids</taxon>
        <taxon>fabids</taxon>
        <taxon>Fabales</taxon>
        <taxon>Fabaceae</taxon>
        <taxon>Papilionoideae</taxon>
        <taxon>50 kb inversion clade</taxon>
        <taxon>NPAAA clade</taxon>
        <taxon>Hologalegina</taxon>
        <taxon>IRL clade</taxon>
        <taxon>Trifolieae</taxon>
        <taxon>Trifolium</taxon>
    </lineage>
</organism>
<gene>
    <name evidence="1" type="ORF">MILVUS5_LOCUS10090</name>
</gene>
<dbReference type="Proteomes" id="UP001177021">
    <property type="component" value="Unassembled WGS sequence"/>
</dbReference>
<keyword evidence="2" id="KW-1185">Reference proteome</keyword>
<evidence type="ECO:0000313" key="2">
    <source>
        <dbReference type="Proteomes" id="UP001177021"/>
    </source>
</evidence>
<name>A0ACB0J5E7_TRIPR</name>
<reference evidence="1" key="1">
    <citation type="submission" date="2023-10" db="EMBL/GenBank/DDBJ databases">
        <authorList>
            <person name="Rodriguez Cubillos JULIANA M."/>
            <person name="De Vega J."/>
        </authorList>
    </citation>
    <scope>NUCLEOTIDE SEQUENCE</scope>
</reference>
<comment type="caution">
    <text evidence="1">The sequence shown here is derived from an EMBL/GenBank/DDBJ whole genome shotgun (WGS) entry which is preliminary data.</text>
</comment>
<accession>A0ACB0J5E7</accession>
<evidence type="ECO:0000313" key="1">
    <source>
        <dbReference type="EMBL" id="CAJ2640199.1"/>
    </source>
</evidence>
<protein>
    <submittedName>
        <fullName evidence="1">Uncharacterized protein</fullName>
    </submittedName>
</protein>